<reference evidence="2 3" key="1">
    <citation type="submission" date="2019-02" db="EMBL/GenBank/DDBJ databases">
        <title>Deep-cultivation of Planctomycetes and their phenomic and genomic characterization uncovers novel biology.</title>
        <authorList>
            <person name="Wiegand S."/>
            <person name="Jogler M."/>
            <person name="Boedeker C."/>
            <person name="Pinto D."/>
            <person name="Vollmers J."/>
            <person name="Rivas-Marin E."/>
            <person name="Kohn T."/>
            <person name="Peeters S.H."/>
            <person name="Heuer A."/>
            <person name="Rast P."/>
            <person name="Oberbeckmann S."/>
            <person name="Bunk B."/>
            <person name="Jeske O."/>
            <person name="Meyerdierks A."/>
            <person name="Storesund J.E."/>
            <person name="Kallscheuer N."/>
            <person name="Luecker S."/>
            <person name="Lage O.M."/>
            <person name="Pohl T."/>
            <person name="Merkel B.J."/>
            <person name="Hornburger P."/>
            <person name="Mueller R.-W."/>
            <person name="Bruemmer F."/>
            <person name="Labrenz M."/>
            <person name="Spormann A.M."/>
            <person name="Op den Camp H."/>
            <person name="Overmann J."/>
            <person name="Amann R."/>
            <person name="Jetten M.S.M."/>
            <person name="Mascher T."/>
            <person name="Medema M.H."/>
            <person name="Devos D.P."/>
            <person name="Kaster A.-K."/>
            <person name="Ovreas L."/>
            <person name="Rohde M."/>
            <person name="Galperin M.Y."/>
            <person name="Jogler C."/>
        </authorList>
    </citation>
    <scope>NUCLEOTIDE SEQUENCE [LARGE SCALE GENOMIC DNA]</scope>
    <source>
        <strain evidence="2 3">I41</strain>
    </source>
</reference>
<organism evidence="2 3">
    <name type="scientific">Lacipirellula limnantheis</name>
    <dbReference type="NCBI Taxonomy" id="2528024"/>
    <lineage>
        <taxon>Bacteria</taxon>
        <taxon>Pseudomonadati</taxon>
        <taxon>Planctomycetota</taxon>
        <taxon>Planctomycetia</taxon>
        <taxon>Pirellulales</taxon>
        <taxon>Lacipirellulaceae</taxon>
        <taxon>Lacipirellula</taxon>
    </lineage>
</organism>
<evidence type="ECO:0000256" key="1">
    <source>
        <dbReference type="SAM" id="Phobius"/>
    </source>
</evidence>
<accession>A0A517TX65</accession>
<keyword evidence="1" id="KW-0812">Transmembrane</keyword>
<dbReference type="KEGG" id="llh:I41_21470"/>
<evidence type="ECO:0000313" key="3">
    <source>
        <dbReference type="Proteomes" id="UP000317909"/>
    </source>
</evidence>
<feature type="transmembrane region" description="Helical" evidence="1">
    <location>
        <begin position="144"/>
        <end position="162"/>
    </location>
</feature>
<proteinExistence type="predicted"/>
<dbReference type="PROSITE" id="PS51257">
    <property type="entry name" value="PROKAR_LIPOPROTEIN"/>
    <property type="match status" value="1"/>
</dbReference>
<keyword evidence="1" id="KW-0472">Membrane</keyword>
<protein>
    <recommendedName>
        <fullName evidence="4">Transmembrane protein</fullName>
    </recommendedName>
</protein>
<feature type="transmembrane region" description="Helical" evidence="1">
    <location>
        <begin position="182"/>
        <end position="201"/>
    </location>
</feature>
<dbReference type="RefSeq" id="WP_145432471.1">
    <property type="nucleotide sequence ID" value="NZ_CP036339.1"/>
</dbReference>
<name>A0A517TX65_9BACT</name>
<keyword evidence="3" id="KW-1185">Reference proteome</keyword>
<dbReference type="Proteomes" id="UP000317909">
    <property type="component" value="Chromosome"/>
</dbReference>
<feature type="transmembrane region" description="Helical" evidence="1">
    <location>
        <begin position="21"/>
        <end position="40"/>
    </location>
</feature>
<gene>
    <name evidence="2" type="ORF">I41_21470</name>
</gene>
<dbReference type="AlphaFoldDB" id="A0A517TX65"/>
<keyword evidence="1" id="KW-1133">Transmembrane helix</keyword>
<evidence type="ECO:0008006" key="4">
    <source>
        <dbReference type="Google" id="ProtNLM"/>
    </source>
</evidence>
<dbReference type="EMBL" id="CP036339">
    <property type="protein sequence ID" value="QDT72960.1"/>
    <property type="molecule type" value="Genomic_DNA"/>
</dbReference>
<evidence type="ECO:0000313" key="2">
    <source>
        <dbReference type="EMBL" id="QDT72960.1"/>
    </source>
</evidence>
<feature type="transmembrane region" description="Helical" evidence="1">
    <location>
        <begin position="120"/>
        <end position="137"/>
    </location>
</feature>
<sequence length="207" mass="22892">MDRPITPAVANRSHMLTYLRYALATVCLAASVGCLALWGWSYTYFYQAILGIPFKVERVCLTASYGNFDVIAEEPGSHFPFKQRWLFTTKHNDSIDRFCDMGMARRAGFDWGLVGGYGPLWYPVLVFGLSGVGVLRLNRFTLRSAIIATTVVAGLLGVAVGMRNDLAAVRMRRMLAYYLEFGPIETAVVLVLGAIAAAILVKLKRNV</sequence>